<dbReference type="PANTHER" id="PTHR44943:SF8">
    <property type="entry name" value="TPR REPEAT-CONTAINING PROTEIN MJ0263"/>
    <property type="match status" value="1"/>
</dbReference>
<dbReference type="Gene3D" id="1.25.40.10">
    <property type="entry name" value="Tetratricopeptide repeat domain"/>
    <property type="match status" value="1"/>
</dbReference>
<dbReference type="KEGG" id="ppsu:NO713_02399"/>
<dbReference type="Proteomes" id="UP001153719">
    <property type="component" value="Chromosome"/>
</dbReference>
<dbReference type="AlphaFoldDB" id="A0A9W4G6Z1"/>
<keyword evidence="2 3" id="KW-0802">TPR repeat</keyword>
<evidence type="ECO:0000256" key="2">
    <source>
        <dbReference type="ARBA" id="ARBA00022803"/>
    </source>
</evidence>
<dbReference type="PANTHER" id="PTHR44943">
    <property type="entry name" value="CELLULOSE SYNTHASE OPERON PROTEIN C"/>
    <property type="match status" value="1"/>
</dbReference>
<evidence type="ECO:0000313" key="4">
    <source>
        <dbReference type="EMBL" id="CAD5948489.1"/>
    </source>
</evidence>
<protein>
    <submittedName>
        <fullName evidence="4">UDP-N-acetylglucosamine--peptide N-acetylglucosaminyltransferase</fullName>
        <ecNumber evidence="4">2.4.1.255</ecNumber>
    </submittedName>
</protein>
<accession>A0A9W4G6Z1</accession>
<proteinExistence type="predicted"/>
<keyword evidence="4" id="KW-0808">Transferase</keyword>
<evidence type="ECO:0000313" key="5">
    <source>
        <dbReference type="Proteomes" id="UP001153719"/>
    </source>
</evidence>
<dbReference type="CDD" id="cd00761">
    <property type="entry name" value="Glyco_tranf_GTA_type"/>
    <property type="match status" value="1"/>
</dbReference>
<name>A0A9W4G6Z1_9CYAN</name>
<gene>
    <name evidence="4" type="primary">ogt-1</name>
    <name evidence="4" type="ORF">NO713_02399</name>
</gene>
<dbReference type="EC" id="2.4.1.255" evidence="4"/>
<dbReference type="InterPro" id="IPR051685">
    <property type="entry name" value="Ycf3/AcsC/BcsC/TPR_MFPF"/>
</dbReference>
<feature type="repeat" description="TPR" evidence="3">
    <location>
        <begin position="2"/>
        <end position="35"/>
    </location>
</feature>
<dbReference type="InterPro" id="IPR029044">
    <property type="entry name" value="Nucleotide-diphossugar_trans"/>
</dbReference>
<keyword evidence="5" id="KW-1185">Reference proteome</keyword>
<dbReference type="GO" id="GO:0097363">
    <property type="term" value="F:protein O-acetylglucosaminyltransferase activity"/>
    <property type="evidence" value="ECO:0007669"/>
    <property type="project" value="UniProtKB-EC"/>
</dbReference>
<feature type="repeat" description="TPR" evidence="3">
    <location>
        <begin position="36"/>
        <end position="69"/>
    </location>
</feature>
<dbReference type="InterPro" id="IPR011990">
    <property type="entry name" value="TPR-like_helical_dom_sf"/>
</dbReference>
<dbReference type="RefSeq" id="WP_254173800.1">
    <property type="nucleotide sequence ID" value="NZ_LR882967.1"/>
</dbReference>
<reference evidence="4" key="1">
    <citation type="submission" date="2020-09" db="EMBL/GenBank/DDBJ databases">
        <authorList>
            <person name="Blom J."/>
        </authorList>
    </citation>
    <scope>NUCLEOTIDE SEQUENCE</scope>
    <source>
        <strain evidence="4">No.713</strain>
    </source>
</reference>
<dbReference type="PROSITE" id="PS50005">
    <property type="entry name" value="TPR"/>
    <property type="match status" value="2"/>
</dbReference>
<dbReference type="SUPFAM" id="SSF48452">
    <property type="entry name" value="TPR-like"/>
    <property type="match status" value="1"/>
</dbReference>
<sequence>MTVTAFQQANQLLREGKLEEAVVAYQKAITQNPQFYAAYQNLGETLGKLGRLDEAVEMYRKAIELKPSAGWLNHELGFLLDKQGTKKQELQHDDLLLSKIQKVVHSGLPEFGYELISVLPYAYYLYEQKILKQTISGKDTKPLYFFSPSHIELEQKRSWSNVQKLQESRFPNIHIHQRQLDWNLFSPPPLKKYYQNTAIRFSKPTLVICNRYNSEWEGEPINYINPKTLRTLFEIFHKDYQIVYVNQIFFGPSYEDDAEPMHLNEMNIVTDFSEDVITILDIMNLYPNSSVNELQCRIYAGCERFISSNGGFGILCSYFGGENVIFSKICRELDPSVNSFYAWYSRFSKATISVVKTEGELLNICKRKWIDKTPLFNIIIRTSGRPNYFHDCMKSIYNQSYKNVNIIVGVDDEKNIGYIQGHACTIVPLEKHTGEPLLPPRKSSEYGVWFPYNIYLNQLLEYARVGYVIYLDDDDCFASDDSLSELASIILETKAELIFWRVLFPDGLIVPSDINWEKRTPVNRDMSGIGFCHSTDVIPTWEPWKRGDYRVAKYLTENTQKEYWFNHIITTTQREKAGGYGLKDDKTFIQSSRNPPLAIVISAFEDNDYLQECLDSIVNQSIPDQCPDVRILVATDRCIKNRKLTRKYAPYVEFYFHPQNYGKYMMKNSLLLKIWRRDSLVLFVEPNDIMPLGFLNSYYSKFQELQTQNVYCNESNENLYIILCNQYISDSTQSKTLDNNIILESLCRENVRYNFLGTSTRGNENFLALYSTLERLGFFFIDGENLTLDFILRAKAMKINLYSENGLPYFIRRISESSLVYSCDQEQSSEYIEKVMRKTEKRLADKKYVAEKKALTLKLLT</sequence>
<dbReference type="SMART" id="SM00028">
    <property type="entry name" value="TPR"/>
    <property type="match status" value="2"/>
</dbReference>
<dbReference type="EMBL" id="LR882967">
    <property type="protein sequence ID" value="CAD5948489.1"/>
    <property type="molecule type" value="Genomic_DNA"/>
</dbReference>
<dbReference type="InterPro" id="IPR019734">
    <property type="entry name" value="TPR_rpt"/>
</dbReference>
<evidence type="ECO:0000256" key="1">
    <source>
        <dbReference type="ARBA" id="ARBA00022737"/>
    </source>
</evidence>
<evidence type="ECO:0000256" key="3">
    <source>
        <dbReference type="PROSITE-ProRule" id="PRU00339"/>
    </source>
</evidence>
<keyword evidence="4" id="KW-0328">Glycosyltransferase</keyword>
<keyword evidence="1" id="KW-0677">Repeat</keyword>
<organism evidence="4 5">
    <name type="scientific">Planktothrix pseudagardhii</name>
    <dbReference type="NCBI Taxonomy" id="132604"/>
    <lineage>
        <taxon>Bacteria</taxon>
        <taxon>Bacillati</taxon>
        <taxon>Cyanobacteriota</taxon>
        <taxon>Cyanophyceae</taxon>
        <taxon>Oscillatoriophycideae</taxon>
        <taxon>Oscillatoriales</taxon>
        <taxon>Microcoleaceae</taxon>
        <taxon>Planktothrix</taxon>
    </lineage>
</organism>
<dbReference type="Pfam" id="PF13414">
    <property type="entry name" value="TPR_11"/>
    <property type="match status" value="1"/>
</dbReference>
<dbReference type="Gene3D" id="3.90.550.10">
    <property type="entry name" value="Spore Coat Polysaccharide Biosynthesis Protein SpsA, Chain A"/>
    <property type="match status" value="2"/>
</dbReference>
<dbReference type="SUPFAM" id="SSF53448">
    <property type="entry name" value="Nucleotide-diphospho-sugar transferases"/>
    <property type="match status" value="2"/>
</dbReference>
<dbReference type="PROSITE" id="PS50293">
    <property type="entry name" value="TPR_REGION"/>
    <property type="match status" value="1"/>
</dbReference>